<dbReference type="SUPFAM" id="SSF52317">
    <property type="entry name" value="Class I glutamine amidotransferase-like"/>
    <property type="match status" value="1"/>
</dbReference>
<evidence type="ECO:0000256" key="1">
    <source>
        <dbReference type="ARBA" id="ARBA00006534"/>
    </source>
</evidence>
<gene>
    <name evidence="5" type="ORF">H9890_00190</name>
</gene>
<evidence type="ECO:0000256" key="3">
    <source>
        <dbReference type="ARBA" id="ARBA00022801"/>
    </source>
</evidence>
<reference evidence="5" key="1">
    <citation type="journal article" date="2021" name="PeerJ">
        <title>Extensive microbial diversity within the chicken gut microbiome revealed by metagenomics and culture.</title>
        <authorList>
            <person name="Gilroy R."/>
            <person name="Ravi A."/>
            <person name="Getino M."/>
            <person name="Pursley I."/>
            <person name="Horton D.L."/>
            <person name="Alikhan N.F."/>
            <person name="Baker D."/>
            <person name="Gharbi K."/>
            <person name="Hall N."/>
            <person name="Watson M."/>
            <person name="Adriaenssens E.M."/>
            <person name="Foster-Nyarko E."/>
            <person name="Jarju S."/>
            <person name="Secka A."/>
            <person name="Antonio M."/>
            <person name="Oren A."/>
            <person name="Chaudhuri R.R."/>
            <person name="La Ragione R."/>
            <person name="Hildebrand F."/>
            <person name="Pallen M.J."/>
        </authorList>
    </citation>
    <scope>NUCLEOTIDE SEQUENCE</scope>
    <source>
        <strain evidence="5">ChiHcolR34-3080</strain>
    </source>
</reference>
<dbReference type="AlphaFoldDB" id="A0A9D1Q856"/>
<proteinExistence type="inferred from homology"/>
<dbReference type="Pfam" id="PF03575">
    <property type="entry name" value="Peptidase_S51"/>
    <property type="match status" value="1"/>
</dbReference>
<reference evidence="5" key="2">
    <citation type="submission" date="2021-04" db="EMBL/GenBank/DDBJ databases">
        <authorList>
            <person name="Gilroy R."/>
        </authorList>
    </citation>
    <scope>NUCLEOTIDE SEQUENCE</scope>
    <source>
        <strain evidence="5">ChiHcolR34-3080</strain>
    </source>
</reference>
<dbReference type="EMBL" id="DXHQ01000003">
    <property type="protein sequence ID" value="HIW07809.1"/>
    <property type="molecule type" value="Genomic_DNA"/>
</dbReference>
<comment type="caution">
    <text evidence="5">The sequence shown here is derived from an EMBL/GenBank/DDBJ whole genome shotgun (WGS) entry which is preliminary data.</text>
</comment>
<dbReference type="InterPro" id="IPR029062">
    <property type="entry name" value="Class_I_gatase-like"/>
</dbReference>
<evidence type="ECO:0000256" key="4">
    <source>
        <dbReference type="ARBA" id="ARBA00022825"/>
    </source>
</evidence>
<sequence>MTLFLTSSPTGCPFEPGPQPAALDRRNGFISRLRAAWPEEPPEGLYLAADPEAHDANDEACRFFAGCLADAGLRLDGLTACDSRNAEEIGQLLPRCNFLILGGGHVPTQNRFFSEIGLPALIQSYEGVILSISAGSMNAAQIVYAQPEEPGEAADPQYCRWMGGLGLTSTSIWPHYQFSKDKAVDGIPLMEIALADSRRRPFIGLPDGSYILCADGHETLYGEGWYFSNGRVSLINEEGEELPLW</sequence>
<keyword evidence="4" id="KW-0720">Serine protease</keyword>
<organism evidence="5 6">
    <name type="scientific">Candidatus Faecalibacterium intestinigallinarum</name>
    <dbReference type="NCBI Taxonomy" id="2838581"/>
    <lineage>
        <taxon>Bacteria</taxon>
        <taxon>Bacillati</taxon>
        <taxon>Bacillota</taxon>
        <taxon>Clostridia</taxon>
        <taxon>Eubacteriales</taxon>
        <taxon>Oscillospiraceae</taxon>
        <taxon>Faecalibacterium</taxon>
    </lineage>
</organism>
<accession>A0A9D1Q856</accession>
<evidence type="ECO:0000313" key="6">
    <source>
        <dbReference type="Proteomes" id="UP000823933"/>
    </source>
</evidence>
<dbReference type="InterPro" id="IPR005320">
    <property type="entry name" value="Peptidase_S51"/>
</dbReference>
<name>A0A9D1Q856_9FIRM</name>
<keyword evidence="5" id="KW-0315">Glutamine amidotransferase</keyword>
<dbReference type="GO" id="GO:0006508">
    <property type="term" value="P:proteolysis"/>
    <property type="evidence" value="ECO:0007669"/>
    <property type="project" value="UniProtKB-KW"/>
</dbReference>
<keyword evidence="3" id="KW-0378">Hydrolase</keyword>
<comment type="similarity">
    <text evidence="1">Belongs to the peptidase S51 family.</text>
</comment>
<evidence type="ECO:0000313" key="5">
    <source>
        <dbReference type="EMBL" id="HIW07809.1"/>
    </source>
</evidence>
<dbReference type="Proteomes" id="UP000823933">
    <property type="component" value="Unassembled WGS sequence"/>
</dbReference>
<keyword evidence="2" id="KW-0645">Protease</keyword>
<protein>
    <submittedName>
        <fullName evidence="5">Type 1 glutamine amidotransferase-like domain-containing protein</fullName>
    </submittedName>
</protein>
<dbReference type="Gene3D" id="3.40.50.880">
    <property type="match status" value="1"/>
</dbReference>
<evidence type="ECO:0000256" key="2">
    <source>
        <dbReference type="ARBA" id="ARBA00022670"/>
    </source>
</evidence>
<dbReference type="GO" id="GO:0008236">
    <property type="term" value="F:serine-type peptidase activity"/>
    <property type="evidence" value="ECO:0007669"/>
    <property type="project" value="UniProtKB-KW"/>
</dbReference>